<dbReference type="SMART" id="SM00028">
    <property type="entry name" value="TPR"/>
    <property type="match status" value="3"/>
</dbReference>
<gene>
    <name evidence="2" type="ORF">NJU99_04850</name>
</gene>
<evidence type="ECO:0000313" key="2">
    <source>
        <dbReference type="EMBL" id="UTJ07426.1"/>
    </source>
</evidence>
<dbReference type="SUPFAM" id="SSF48452">
    <property type="entry name" value="TPR-like"/>
    <property type="match status" value="1"/>
</dbReference>
<accession>A0ABY5E5J4</accession>
<dbReference type="Gene3D" id="1.25.40.10">
    <property type="entry name" value="Tetratricopeptide repeat domain"/>
    <property type="match status" value="2"/>
</dbReference>
<keyword evidence="3" id="KW-1185">Reference proteome</keyword>
<proteinExistence type="predicted"/>
<dbReference type="PANTHER" id="PTHR45005:SF2">
    <property type="entry name" value="PROTEIN HLB1"/>
    <property type="match status" value="1"/>
</dbReference>
<dbReference type="Gene3D" id="3.40.50.1220">
    <property type="entry name" value="TPP-binding domain"/>
    <property type="match status" value="1"/>
</dbReference>
<feature type="coiled-coil region" evidence="1">
    <location>
        <begin position="52"/>
        <end position="79"/>
    </location>
</feature>
<dbReference type="Pfam" id="PF13289">
    <property type="entry name" value="SIR2_2"/>
    <property type="match status" value="1"/>
</dbReference>
<dbReference type="PANTHER" id="PTHR45005">
    <property type="match status" value="1"/>
</dbReference>
<sequence length="546" mass="63407">MGQENIIKINQNNLVRILKDNHKNKSDTRFVFLLGAGASVQSEIPSASKLAKEWIEEIKEDLKEEFESWKKENKIDEKNPASKYTEIFRKRFEYNPQNGYETLQKIMENKQPSIGYTILSQILENTNHNFVITTNFDSLIEDALFLFTSKRPLVCGHESLANFVQLNSTRPTIIKAHRDILLDPYNSPDNTCELEQPLEQALKPILANSPLIIIGYGGNDKSIMNFLKNSTRKEIYWCLKNTENIPQNIKEVLKGNDKIVKIEGFDELMVSLQKNVYSFESIESLSKDDDSESLIVKNAYKKVKIYKQQLSKFMEEVKESTSEEFKENAKSILPSWWDYELKAQKEKDINKKLDIYKEAEIAYPRSFELQENWGNMLANLAKKTNDKDLFNEALKKYERASILNSKESHIYYNWGVTLTDLARIDNNEKLYKKALEKYKSASILNPKDESIFNNWGVVLIDLAKINNDKNLFSQAFEKYEKAIELGGGKYNLACLYSVKDEIDKALDILDKSLKDDEITKDFVLEDEDWAHLLDDENFQKIISKYK</sequence>
<reference evidence="2" key="1">
    <citation type="submission" date="2022-07" db="EMBL/GenBank/DDBJ databases">
        <title>Arcobacter roscoffensis sp. nov., a marine bacterium isolated from coastal seawater collected from Roscoff, France.</title>
        <authorList>
            <person name="Pascual J."/>
            <person name="Lepeaux C."/>
            <person name="Methner A."/>
            <person name="Overmann J."/>
        </authorList>
    </citation>
    <scope>NUCLEOTIDE SEQUENCE</scope>
    <source>
        <strain evidence="2">ARW1-2F2</strain>
    </source>
</reference>
<organism evidence="2 3">
    <name type="scientific">Arcobacter roscoffensis</name>
    <dbReference type="NCBI Taxonomy" id="2961520"/>
    <lineage>
        <taxon>Bacteria</taxon>
        <taxon>Pseudomonadati</taxon>
        <taxon>Campylobacterota</taxon>
        <taxon>Epsilonproteobacteria</taxon>
        <taxon>Campylobacterales</taxon>
        <taxon>Arcobacteraceae</taxon>
        <taxon>Arcobacter</taxon>
    </lineage>
</organism>
<dbReference type="EMBL" id="CP100595">
    <property type="protein sequence ID" value="UTJ07426.1"/>
    <property type="molecule type" value="Genomic_DNA"/>
</dbReference>
<dbReference type="InterPro" id="IPR029035">
    <property type="entry name" value="DHS-like_NAD/FAD-binding_dom"/>
</dbReference>
<dbReference type="SUPFAM" id="SSF52467">
    <property type="entry name" value="DHS-like NAD/FAD-binding domain"/>
    <property type="match status" value="1"/>
</dbReference>
<dbReference type="InterPro" id="IPR011990">
    <property type="entry name" value="TPR-like_helical_dom_sf"/>
</dbReference>
<feature type="coiled-coil region" evidence="1">
    <location>
        <begin position="296"/>
        <end position="323"/>
    </location>
</feature>
<name>A0ABY5E5J4_9BACT</name>
<dbReference type="InterPro" id="IPR019734">
    <property type="entry name" value="TPR_rpt"/>
</dbReference>
<dbReference type="NCBIfam" id="NF047558">
    <property type="entry name" value="TPR_END_plus"/>
    <property type="match status" value="1"/>
</dbReference>
<dbReference type="Proteomes" id="UP001060012">
    <property type="component" value="Chromosome"/>
</dbReference>
<dbReference type="RefSeq" id="WP_254577600.1">
    <property type="nucleotide sequence ID" value="NZ_CP100595.1"/>
</dbReference>
<evidence type="ECO:0000313" key="3">
    <source>
        <dbReference type="Proteomes" id="UP001060012"/>
    </source>
</evidence>
<keyword evidence="1" id="KW-0175">Coiled coil</keyword>
<dbReference type="InterPro" id="IPR053277">
    <property type="entry name" value="Endomembrane_traffic_mod"/>
</dbReference>
<protein>
    <submittedName>
        <fullName evidence="2">SIR2 family protein</fullName>
    </submittedName>
</protein>
<evidence type="ECO:0000256" key="1">
    <source>
        <dbReference type="SAM" id="Coils"/>
    </source>
</evidence>